<keyword evidence="5" id="KW-1185">Reference proteome</keyword>
<evidence type="ECO:0000259" key="3">
    <source>
        <dbReference type="PROSITE" id="PS50930"/>
    </source>
</evidence>
<dbReference type="PROSITE" id="PS50930">
    <property type="entry name" value="HTH_LYTTR"/>
    <property type="match status" value="1"/>
</dbReference>
<feature type="transmembrane region" description="Helical" evidence="2">
    <location>
        <begin position="21"/>
        <end position="38"/>
    </location>
</feature>
<name>A0A9W4QUL2_9GAMM</name>
<reference evidence="4" key="1">
    <citation type="submission" date="2022-07" db="EMBL/GenBank/DDBJ databases">
        <authorList>
            <person name="Criscuolo A."/>
        </authorList>
    </citation>
    <scope>NUCLEOTIDE SEQUENCE</scope>
    <source>
        <strain evidence="4">CIP111854</strain>
    </source>
</reference>
<evidence type="ECO:0000313" key="4">
    <source>
        <dbReference type="EMBL" id="CAH9053419.1"/>
    </source>
</evidence>
<keyword evidence="2" id="KW-0812">Transmembrane</keyword>
<dbReference type="AlphaFoldDB" id="A0A9W4QUL2"/>
<organism evidence="4 5">
    <name type="scientific">Pseudoalteromonas holothuriae</name>
    <dbReference type="NCBI Taxonomy" id="2963714"/>
    <lineage>
        <taxon>Bacteria</taxon>
        <taxon>Pseudomonadati</taxon>
        <taxon>Pseudomonadota</taxon>
        <taxon>Gammaproteobacteria</taxon>
        <taxon>Alteromonadales</taxon>
        <taxon>Pseudoalteromonadaceae</taxon>
        <taxon>Pseudoalteromonas</taxon>
    </lineage>
</organism>
<dbReference type="SMART" id="SM00850">
    <property type="entry name" value="LytTR"/>
    <property type="match status" value="1"/>
</dbReference>
<dbReference type="GO" id="GO:0003677">
    <property type="term" value="F:DNA binding"/>
    <property type="evidence" value="ECO:0007669"/>
    <property type="project" value="InterPro"/>
</dbReference>
<keyword evidence="2" id="KW-1133">Transmembrane helix</keyword>
<dbReference type="Proteomes" id="UP001152467">
    <property type="component" value="Unassembled WGS sequence"/>
</dbReference>
<dbReference type="Gene3D" id="2.40.50.1020">
    <property type="entry name" value="LytTr DNA-binding domain"/>
    <property type="match status" value="1"/>
</dbReference>
<feature type="transmembrane region" description="Helical" evidence="2">
    <location>
        <begin position="83"/>
        <end position="105"/>
    </location>
</feature>
<protein>
    <recommendedName>
        <fullName evidence="3">HTH LytTR-type domain-containing protein</fullName>
    </recommendedName>
</protein>
<dbReference type="EMBL" id="CAMAPC010000003">
    <property type="protein sequence ID" value="CAH9053419.1"/>
    <property type="molecule type" value="Genomic_DNA"/>
</dbReference>
<keyword evidence="1" id="KW-0902">Two-component regulatory system</keyword>
<keyword evidence="2" id="KW-0472">Membrane</keyword>
<evidence type="ECO:0000256" key="2">
    <source>
        <dbReference type="SAM" id="Phobius"/>
    </source>
</evidence>
<gene>
    <name evidence="4" type="ORF">PSECIP111854_01167</name>
</gene>
<sequence>MYEWAVFCMNGQFPLGAISPWRYFFFAGFFLACLLSVSDDDNNLPVWLNFFVWQVQVFSCLAFFILTHCLLKGPLGRQNDILKLAISSIIGVTFYAPFSLLIDVYVEYETAYSWNALFEEWQNMVPPALLSWIAINLPWVIGFKLEKTTSTPHSANMAIKKGISHTKSSTELSPNIEQASIQCTKNEEQSGLNHNCDRHSFYQLAQLKSISELIYLKAELHYLKVVTQSQQHLILYNLKDAISDICAAEPSIIDGQTHRSFWVNKEHILSLSKNNREGSLLMSNKDFVPVSRTNMKKVKAWLESKA</sequence>
<proteinExistence type="predicted"/>
<evidence type="ECO:0000256" key="1">
    <source>
        <dbReference type="ARBA" id="ARBA00023012"/>
    </source>
</evidence>
<dbReference type="GO" id="GO:0000160">
    <property type="term" value="P:phosphorelay signal transduction system"/>
    <property type="evidence" value="ECO:0007669"/>
    <property type="project" value="UniProtKB-KW"/>
</dbReference>
<accession>A0A9W4QUL2</accession>
<feature type="domain" description="HTH LytTR-type" evidence="3">
    <location>
        <begin position="210"/>
        <end position="304"/>
    </location>
</feature>
<dbReference type="InterPro" id="IPR007492">
    <property type="entry name" value="LytTR_DNA-bd_dom"/>
</dbReference>
<comment type="caution">
    <text evidence="4">The sequence shown here is derived from an EMBL/GenBank/DDBJ whole genome shotgun (WGS) entry which is preliminary data.</text>
</comment>
<feature type="transmembrane region" description="Helical" evidence="2">
    <location>
        <begin position="125"/>
        <end position="143"/>
    </location>
</feature>
<dbReference type="Pfam" id="PF04397">
    <property type="entry name" value="LytTR"/>
    <property type="match status" value="1"/>
</dbReference>
<feature type="transmembrane region" description="Helical" evidence="2">
    <location>
        <begin position="50"/>
        <end position="71"/>
    </location>
</feature>
<evidence type="ECO:0000313" key="5">
    <source>
        <dbReference type="Proteomes" id="UP001152467"/>
    </source>
</evidence>